<dbReference type="Proteomes" id="UP000272560">
    <property type="component" value="Unassembled WGS sequence"/>
</dbReference>
<dbReference type="Pfam" id="PF04107">
    <property type="entry name" value="GCS2"/>
    <property type="match status" value="1"/>
</dbReference>
<comment type="catalytic activity">
    <reaction evidence="4 5">
        <text>L-cysteine + L-glutamate + ATP = gamma-L-glutamyl-L-cysteine + ADP + phosphate + H(+)</text>
        <dbReference type="Rhea" id="RHEA:13285"/>
        <dbReference type="ChEBI" id="CHEBI:15378"/>
        <dbReference type="ChEBI" id="CHEBI:29985"/>
        <dbReference type="ChEBI" id="CHEBI:30616"/>
        <dbReference type="ChEBI" id="CHEBI:35235"/>
        <dbReference type="ChEBI" id="CHEBI:43474"/>
        <dbReference type="ChEBI" id="CHEBI:58173"/>
        <dbReference type="ChEBI" id="CHEBI:456216"/>
        <dbReference type="EC" id="6.3.2.2"/>
    </reaction>
</comment>
<accession>A0A3A5M6I6</accession>
<comment type="similarity">
    <text evidence="5">Belongs to the glutamate--cysteine ligase type 2 family. YbdK subfamily.</text>
</comment>
<dbReference type="InterPro" id="IPR011793">
    <property type="entry name" value="YbdK"/>
</dbReference>
<proteinExistence type="inferred from homology"/>
<dbReference type="SUPFAM" id="SSF55931">
    <property type="entry name" value="Glutamine synthetase/guanido kinase"/>
    <property type="match status" value="1"/>
</dbReference>
<dbReference type="NCBIfam" id="TIGR02050">
    <property type="entry name" value="gshA_cyan_rel"/>
    <property type="match status" value="1"/>
</dbReference>
<dbReference type="PANTHER" id="PTHR36510">
    <property type="entry name" value="GLUTAMATE--CYSTEINE LIGASE 2-RELATED"/>
    <property type="match status" value="1"/>
</dbReference>
<dbReference type="PANTHER" id="PTHR36510:SF1">
    <property type="entry name" value="GLUTAMATE--CYSTEINE LIGASE 2-RELATED"/>
    <property type="match status" value="1"/>
</dbReference>
<dbReference type="GO" id="GO:0004357">
    <property type="term" value="F:glutamate-cysteine ligase activity"/>
    <property type="evidence" value="ECO:0007669"/>
    <property type="project" value="UniProtKB-EC"/>
</dbReference>
<dbReference type="GO" id="GO:0042398">
    <property type="term" value="P:modified amino acid biosynthetic process"/>
    <property type="evidence" value="ECO:0007669"/>
    <property type="project" value="InterPro"/>
</dbReference>
<evidence type="ECO:0000313" key="7">
    <source>
        <dbReference type="Proteomes" id="UP000272560"/>
    </source>
</evidence>
<dbReference type="InterPro" id="IPR050141">
    <property type="entry name" value="GCL_type2/YbdK_subfam"/>
</dbReference>
<dbReference type="NCBIfam" id="NF010041">
    <property type="entry name" value="PRK13517.1-1"/>
    <property type="match status" value="1"/>
</dbReference>
<dbReference type="GO" id="GO:0005524">
    <property type="term" value="F:ATP binding"/>
    <property type="evidence" value="ECO:0007669"/>
    <property type="project" value="UniProtKB-KW"/>
</dbReference>
<evidence type="ECO:0000256" key="4">
    <source>
        <dbReference type="ARBA" id="ARBA00048819"/>
    </source>
</evidence>
<keyword evidence="7" id="KW-1185">Reference proteome</keyword>
<protein>
    <recommendedName>
        <fullName evidence="5">Putative glutamate--cysteine ligase 2</fullName>
        <ecNumber evidence="5">6.3.2.2</ecNumber>
    </recommendedName>
    <alternativeName>
        <fullName evidence="5">Gamma-glutamylcysteine synthetase 2</fullName>
        <shortName evidence="5">GCS 2</shortName>
        <shortName evidence="5">Gamma-GCS 2</shortName>
    </alternativeName>
</protein>
<reference evidence="6 7" key="1">
    <citation type="submission" date="2018-09" db="EMBL/GenBank/DDBJ databases">
        <title>Novel species of Arthrobacter.</title>
        <authorList>
            <person name="Liu Q."/>
            <person name="Xin Y.-H."/>
        </authorList>
    </citation>
    <scope>NUCLEOTIDE SEQUENCE [LARGE SCALE GENOMIC DNA]</scope>
    <source>
        <strain evidence="6 7">Hz2</strain>
    </source>
</reference>
<organism evidence="6 7">
    <name type="scientific">Arthrobacter cheniae</name>
    <dbReference type="NCBI Taxonomy" id="1258888"/>
    <lineage>
        <taxon>Bacteria</taxon>
        <taxon>Bacillati</taxon>
        <taxon>Actinomycetota</taxon>
        <taxon>Actinomycetes</taxon>
        <taxon>Micrococcales</taxon>
        <taxon>Micrococcaceae</taxon>
        <taxon>Arthrobacter</taxon>
    </lineage>
</organism>
<evidence type="ECO:0000256" key="3">
    <source>
        <dbReference type="ARBA" id="ARBA00022840"/>
    </source>
</evidence>
<dbReference type="EMBL" id="QZVT01000001">
    <property type="protein sequence ID" value="RJT83337.1"/>
    <property type="molecule type" value="Genomic_DNA"/>
</dbReference>
<gene>
    <name evidence="6" type="ORF">D6T63_02530</name>
</gene>
<comment type="caution">
    <text evidence="6">The sequence shown here is derived from an EMBL/GenBank/DDBJ whole genome shotgun (WGS) entry which is preliminary data.</text>
</comment>
<dbReference type="Gene3D" id="3.30.590.20">
    <property type="match status" value="1"/>
</dbReference>
<keyword evidence="1 5" id="KW-0436">Ligase</keyword>
<dbReference type="EC" id="6.3.2.2" evidence="5"/>
<dbReference type="InterPro" id="IPR006336">
    <property type="entry name" value="GCS2"/>
</dbReference>
<evidence type="ECO:0000256" key="5">
    <source>
        <dbReference type="HAMAP-Rule" id="MF_01609"/>
    </source>
</evidence>
<keyword evidence="3 5" id="KW-0067">ATP-binding</keyword>
<evidence type="ECO:0000313" key="6">
    <source>
        <dbReference type="EMBL" id="RJT83337.1"/>
    </source>
</evidence>
<dbReference type="InterPro" id="IPR014746">
    <property type="entry name" value="Gln_synth/guanido_kin_cat_dom"/>
</dbReference>
<sequence length="390" mass="42597">MRTFGVEEEFLLVDAADGAPLPLGQAVFDLGLDSRITREIKQEQIETGTRPHDNVHDLAVDVVRCRAMADDAAVRAGARAAALATSPLPALPACTNGARYEEMDHRFAITSKEQLTCGCHVHVSVDNDDEAVAVLDRIRVWLPVLIALSSNSPFWNGTDTGYASYRWQAWSRWPMAGPSEIFGTAENYHALVEGLLDCGVPVDLGQIYFDARLSHHHPTVEIRVGDVCLYSDDAVLLALLTRGLVETAAREWRQGIPPRPMPAAVLRLAYWRASRFGMDGNLLHPISDQPQHASAVALALLQYVRPALRDMGDAEIAESLLRQLLARGTGCRRQRASLLMRGSLSDVVSDAVRITNLSGGGIAERHEAAPRDVRQHSMAGTVGFGRSDRS</sequence>
<evidence type="ECO:0000256" key="1">
    <source>
        <dbReference type="ARBA" id="ARBA00022598"/>
    </source>
</evidence>
<name>A0A3A5M6I6_9MICC</name>
<dbReference type="HAMAP" id="MF_01609">
    <property type="entry name" value="Glu_cys_ligase_2"/>
    <property type="match status" value="1"/>
</dbReference>
<dbReference type="OrthoDB" id="9769628at2"/>
<dbReference type="RefSeq" id="WP_120147424.1">
    <property type="nucleotide sequence ID" value="NZ_QZVT01000001.1"/>
</dbReference>
<comment type="function">
    <text evidence="5">ATP-dependent carboxylate-amine ligase which exhibits weak glutamate--cysteine ligase activity.</text>
</comment>
<dbReference type="AlphaFoldDB" id="A0A3A5M6I6"/>
<keyword evidence="2 5" id="KW-0547">Nucleotide-binding</keyword>
<evidence type="ECO:0000256" key="2">
    <source>
        <dbReference type="ARBA" id="ARBA00022741"/>
    </source>
</evidence>